<evidence type="ECO:0000259" key="3">
    <source>
        <dbReference type="Pfam" id="PF02010"/>
    </source>
</evidence>
<evidence type="ECO:0000313" key="5">
    <source>
        <dbReference type="Proteomes" id="UP000054937"/>
    </source>
</evidence>
<feature type="region of interest" description="Disordered" evidence="1">
    <location>
        <begin position="1555"/>
        <end position="1587"/>
    </location>
</feature>
<dbReference type="EMBL" id="LDAU01000082">
    <property type="protein sequence ID" value="KRX07478.1"/>
    <property type="molecule type" value="Genomic_DNA"/>
</dbReference>
<feature type="transmembrane region" description="Helical" evidence="2">
    <location>
        <begin position="2000"/>
        <end position="2020"/>
    </location>
</feature>
<organism evidence="4 5">
    <name type="scientific">Pseudocohnilembus persalinus</name>
    <name type="common">Ciliate</name>
    <dbReference type="NCBI Taxonomy" id="266149"/>
    <lineage>
        <taxon>Eukaryota</taxon>
        <taxon>Sar</taxon>
        <taxon>Alveolata</taxon>
        <taxon>Ciliophora</taxon>
        <taxon>Intramacronucleata</taxon>
        <taxon>Oligohymenophorea</taxon>
        <taxon>Scuticociliatia</taxon>
        <taxon>Philasterida</taxon>
        <taxon>Pseudocohnilembidae</taxon>
        <taxon>Pseudocohnilembus</taxon>
    </lineage>
</organism>
<evidence type="ECO:0000313" key="4">
    <source>
        <dbReference type="EMBL" id="KRX07478.1"/>
    </source>
</evidence>
<dbReference type="OMA" id="NICAPAN"/>
<dbReference type="Pfam" id="PF13385">
    <property type="entry name" value="Laminin_G_3"/>
    <property type="match status" value="1"/>
</dbReference>
<feature type="transmembrane region" description="Helical" evidence="2">
    <location>
        <begin position="1879"/>
        <end position="1898"/>
    </location>
</feature>
<feature type="compositionally biased region" description="Low complexity" evidence="1">
    <location>
        <begin position="1556"/>
        <end position="1571"/>
    </location>
</feature>
<gene>
    <name evidence="4" type="ORF">PPERSA_11027</name>
</gene>
<keyword evidence="2" id="KW-1133">Transmembrane helix</keyword>
<proteinExistence type="predicted"/>
<sequence length="2052" mass="237046">MFLKYNRIISGFIRFYEIQNLYDNEKDLCNFSCLNCTTDLFPICLLCRGDRQSVDGQCLCPKDKFDDYLSTNCQTTSSFLTNTVIVYYPLEHANDEINSDTAFIISQSSTNRNQEQNKAYQFKCPSSNSAPDAFYAQLPISPYINGNSQISFGIWVKLEENTDINQGIVFSLANSNDFNHLVFGFKYLIFAGTQTFHYEAEYELKQKIGQWQHILLVIDDNQYTIYQNGASLGTYNKNNQNLEVDIDGFILGQTQGSIGGDFQQNACFDGYMSDFKVYSGKKNQNSAKQIYQAENRYCPSQCTNCIQETNTCTSCIGLNRDLPNCQCTYGYYNDGVSDDCEICDPQCETCQNNPDECLTCKGQFREEPTCDCEDGYFDDGVSDDCQPCGDPNCKICQTNNGNFCLTAQDGYHVEGGLVYSCSEGDAIIEIISLNQISIELQFLATLIDNTQTISTYNNELCRHLFTPLQLAKFGSTPTCKITSTSLTSTIFILFNDYKVEYQQFDEIQLQEVLYKNSCQQNYPVQNINYSYIEADYTVIQEPNAKLIGETTIAICQDIKIKLTEVQNDGYHDLQSIIWQVSNVDPIKNIDHINDINNQLSQFNDKTIITIEKYTLDTFSTYTLQSTLTNYLGKQKTFSIDLKVLSDIFAKIDILETESPYQIQPNLFYYINFQAYVLKCVENSDKFEISYPQLNYDINQMTDQNYNTIDKNLQNNNVQENNLGQGQFIIEPYIFDSGNDYYLQFLPNLIKNAYNLGIPTNIKIKVQQLDYLVQIKGGNRLQSYSQKTIVQGMYSDLNVENNQQFGFSLQWECINLITSGTCQDTNGDDVTINQSVDFQEFQRKTFEPYTTLKFTFKASKNSIELQDSVILNIVELDSPSLSLNLADNILTSLINLNDDIFVEVFYDGEIAASDLQYHIILQYNLEKVAIKSYQYNQFSFKVWDLFNDFDYNNYKITAKVSLYDPQYTMPAFATFTINLNEPPKNGLLQIVPTTGISAKTNFKISAQNFIDTDTNLHYEFYYYLNENDFNYEKQQGNQPTDLKRQLLQSFNSISELNTYLPSSQNIDSQIHNITILVLVKDKFNGISNITKTVYIEENNQLSDFIDLYNQAAQNLEISVNWSDINTLCILTQQLKLSYASLSLKQEYNQLILNIYDQIIIYQNQIIVQSRKSQIQKSLNILLELIQKNKQNNSINIDNNIDNISNSIEEQLAQYYQFKANNQLYKCNSQVDQKIQHSKNILGKSVESLNNLITIQQQQQLSKDQLNPAQSKRIISEIEKIANFYNKIALPNSDPIIYSGNQIYTSIQKQTLSFYQSLYQKQVIQAKNQNRNRNLQQQQNIQQQYNTQEYNIQRILQQYQQEETILDVQYSYYEKNLLIDEDFPYKNQSNPIQYYFINNTETEAPQEFSNNIEYAYKNQKTSENTVCISQNKMIQTSEWSSDSCTLLESKGGVTCICNNVGEVVGLVDDFNGIFSNVISDLGNTFNGENLDAFLDFEYYKSTLFYLILVVGALNIYLEIIGYKKDKNEQNVMTKVNKEQKAKRRKSNLLIKQNKVAPSSNFKSQNQQQQVQDNQKQKEKAKTQIDLKPVPNKKESIKYDNYLDLDTFQNPLSQLQPHQTQQFSLFRIGSQRRQTQKLQEIKLNQTQLNLNPNPNQSNHQLFPNVQRKNKRIKSRNFTIKIADSSIALHNDSKESASKHNNTQIFQFDEIPPESNRQTQPKTQNLLSILSSRRGSLEDIHSFPLNQKNSQEPQKKSSETNLSTAVQLNLDKLNEKIQSKAKLSSLTKINDTQSDESEQKNSQIKGFDNENLNQNQNQNYNQNENESEYRSIYTHNNKLGSSEKINDHQNNLEDTIDPELKKRFSQNQLTKITSSEQNLVKKISIWNTFLIFHQFFSIYFVYSLRKSRPSRFAVFFLKQYLSLGISALYWNWTSSQLETIIFNIIILFLTTFPVFVVQIILVSKIKLFKFFGTLLYFCIVLLSFWITFVSAADMGLNKSNEWTISYVSAFFFDFSASQSFVSALKNWALNRYGQNNSLVSIIIDQEIINYYYFTYK</sequence>
<evidence type="ECO:0000256" key="2">
    <source>
        <dbReference type="SAM" id="Phobius"/>
    </source>
</evidence>
<dbReference type="InterPro" id="IPR002859">
    <property type="entry name" value="PKD/REJ-like"/>
</dbReference>
<feature type="transmembrane region" description="Helical" evidence="2">
    <location>
        <begin position="1935"/>
        <end position="1958"/>
    </location>
</feature>
<reference evidence="4 5" key="1">
    <citation type="journal article" date="2015" name="Sci. Rep.">
        <title>Genome of the facultative scuticociliatosis pathogen Pseudocohnilembus persalinus provides insight into its virulence through horizontal gene transfer.</title>
        <authorList>
            <person name="Xiong J."/>
            <person name="Wang G."/>
            <person name="Cheng J."/>
            <person name="Tian M."/>
            <person name="Pan X."/>
            <person name="Warren A."/>
            <person name="Jiang C."/>
            <person name="Yuan D."/>
            <person name="Miao W."/>
        </authorList>
    </citation>
    <scope>NUCLEOTIDE SEQUENCE [LARGE SCALE GENOMIC DNA]</scope>
    <source>
        <strain evidence="4">36N120E</strain>
    </source>
</reference>
<dbReference type="SUPFAM" id="SSF49899">
    <property type="entry name" value="Concanavalin A-like lectins/glucanases"/>
    <property type="match status" value="1"/>
</dbReference>
<dbReference type="InterPro" id="IPR006212">
    <property type="entry name" value="Furin_repeat"/>
</dbReference>
<keyword evidence="5" id="KW-1185">Reference proteome</keyword>
<dbReference type="InParanoid" id="A0A0V0QYZ5"/>
<feature type="compositionally biased region" description="Low complexity" evidence="1">
    <location>
        <begin position="1805"/>
        <end position="1820"/>
    </location>
</feature>
<dbReference type="Gene3D" id="2.60.120.200">
    <property type="match status" value="1"/>
</dbReference>
<dbReference type="PANTHER" id="PTHR15332:SF175">
    <property type="entry name" value="PROPROTEIN CONVERTASE SUBTILISIN_KEXIN TYPE 5-LIKE"/>
    <property type="match status" value="1"/>
</dbReference>
<accession>A0A0V0QYZ5</accession>
<feature type="transmembrane region" description="Helical" evidence="2">
    <location>
        <begin position="1910"/>
        <end position="1929"/>
    </location>
</feature>
<comment type="caution">
    <text evidence="4">The sequence shown here is derived from an EMBL/GenBank/DDBJ whole genome shotgun (WGS) entry which is preliminary data.</text>
</comment>
<feature type="domain" description="PKD/REJ-like" evidence="3">
    <location>
        <begin position="755"/>
        <end position="1124"/>
    </location>
</feature>
<feature type="region of interest" description="Disordered" evidence="1">
    <location>
        <begin position="1779"/>
        <end position="1822"/>
    </location>
</feature>
<dbReference type="CDD" id="cd00064">
    <property type="entry name" value="FU"/>
    <property type="match status" value="2"/>
</dbReference>
<dbReference type="OrthoDB" id="321553at2759"/>
<dbReference type="Proteomes" id="UP000054937">
    <property type="component" value="Unassembled WGS sequence"/>
</dbReference>
<keyword evidence="2" id="KW-0812">Transmembrane</keyword>
<keyword evidence="2" id="KW-0472">Membrane</keyword>
<feature type="compositionally biased region" description="Basic and acidic residues" evidence="1">
    <location>
        <begin position="1572"/>
        <end position="1582"/>
    </location>
</feature>
<name>A0A0V0QYZ5_PSEPJ</name>
<evidence type="ECO:0000256" key="1">
    <source>
        <dbReference type="SAM" id="MobiDB-lite"/>
    </source>
</evidence>
<dbReference type="SUPFAM" id="SSF57184">
    <property type="entry name" value="Growth factor receptor domain"/>
    <property type="match status" value="1"/>
</dbReference>
<feature type="transmembrane region" description="Helical" evidence="2">
    <location>
        <begin position="1970"/>
        <end position="1988"/>
    </location>
</feature>
<feature type="compositionally biased region" description="Polar residues" evidence="1">
    <location>
        <begin position="1779"/>
        <end position="1788"/>
    </location>
</feature>
<protein>
    <submittedName>
        <fullName evidence="4">Insulin-like growth factor binding protein, N-terminal</fullName>
    </submittedName>
</protein>
<dbReference type="InterPro" id="IPR009030">
    <property type="entry name" value="Growth_fac_rcpt_cys_sf"/>
</dbReference>
<dbReference type="InterPro" id="IPR013320">
    <property type="entry name" value="ConA-like_dom_sf"/>
</dbReference>
<dbReference type="PANTHER" id="PTHR15332">
    <property type="entry name" value="PROPROTEIN CONVERTASE SUBTILISIN_KEXIN TYPE 5-LIKE"/>
    <property type="match status" value="1"/>
</dbReference>
<dbReference type="Pfam" id="PF02010">
    <property type="entry name" value="REJ"/>
    <property type="match status" value="1"/>
</dbReference>